<dbReference type="InParanoid" id="G0R5Q1"/>
<evidence type="ECO:0000256" key="2">
    <source>
        <dbReference type="ARBA" id="ARBA00022664"/>
    </source>
</evidence>
<evidence type="ECO:0000256" key="1">
    <source>
        <dbReference type="ARBA" id="ARBA00004123"/>
    </source>
</evidence>
<dbReference type="Proteomes" id="UP000008983">
    <property type="component" value="Unassembled WGS sequence"/>
</dbReference>
<dbReference type="PANTHER" id="PTHR12111">
    <property type="entry name" value="SPLICING FACTOR YJU2"/>
    <property type="match status" value="1"/>
</dbReference>
<protein>
    <recommendedName>
        <fullName evidence="8">Splicing factor YJU2</fullName>
    </recommendedName>
</protein>
<dbReference type="PANTHER" id="PTHR12111:SF1">
    <property type="entry name" value="SPLICING FACTOR YJU2"/>
    <property type="match status" value="1"/>
</dbReference>
<keyword evidence="4 8" id="KW-0747">Spliceosome</keyword>
<feature type="binding site" evidence="8">
    <location>
        <position position="43"/>
    </location>
    <ligand>
        <name>Zn(2+)</name>
        <dbReference type="ChEBI" id="CHEBI:29105"/>
    </ligand>
</feature>
<dbReference type="OMA" id="TCASEIT"/>
<keyword evidence="6" id="KW-0508">mRNA splicing</keyword>
<evidence type="ECO:0000256" key="3">
    <source>
        <dbReference type="ARBA" id="ARBA00022723"/>
    </source>
</evidence>
<comment type="similarity">
    <text evidence="8">Belongs to the CWC16 family. YJU2 subfamily.</text>
</comment>
<dbReference type="InterPro" id="IPR007590">
    <property type="entry name" value="Saf4/Yju2"/>
</dbReference>
<dbReference type="InterPro" id="IPR043701">
    <property type="entry name" value="Yju2"/>
</dbReference>
<dbReference type="EMBL" id="GL984380">
    <property type="protein sequence ID" value="EGR27204.1"/>
    <property type="molecule type" value="Genomic_DNA"/>
</dbReference>
<keyword evidence="11" id="KW-1185">Reference proteome</keyword>
<keyword evidence="2" id="KW-0507">mRNA processing</keyword>
<dbReference type="STRING" id="857967.G0R5Q1"/>
<comment type="subunit">
    <text evidence="8">Component of the spliceosome. Present in the activated B complex, the catalytically activated B* complex which catalyzes the branching, the catalytic step 1 C complex catalyzing the exon ligation, and the postcatalytic P complex containing the ligated exons (mRNA) and the excised lariat intron.</text>
</comment>
<dbReference type="RefSeq" id="XP_004024088.1">
    <property type="nucleotide sequence ID" value="XM_004024039.1"/>
</dbReference>
<dbReference type="GO" id="GO:0046872">
    <property type="term" value="F:metal ion binding"/>
    <property type="evidence" value="ECO:0007669"/>
    <property type="project" value="UniProtKB-KW"/>
</dbReference>
<feature type="coiled-coil region" evidence="9">
    <location>
        <begin position="107"/>
        <end position="134"/>
    </location>
</feature>
<evidence type="ECO:0000313" key="10">
    <source>
        <dbReference type="EMBL" id="EGR27204.1"/>
    </source>
</evidence>
<keyword evidence="9" id="KW-0175">Coiled coil</keyword>
<dbReference type="GO" id="GO:0000349">
    <property type="term" value="P:generation of catalytic spliceosome for first transesterification step"/>
    <property type="evidence" value="ECO:0007669"/>
    <property type="project" value="UniProtKB-UniRule"/>
</dbReference>
<accession>G0R5Q1</accession>
<name>G0R5Q1_ICHMU</name>
<dbReference type="eggNOG" id="KOG2989">
    <property type="taxonomic scope" value="Eukaryota"/>
</dbReference>
<feature type="binding site" evidence="8">
    <location>
        <position position="83"/>
    </location>
    <ligand>
        <name>Zn(2+)</name>
        <dbReference type="ChEBI" id="CHEBI:29105"/>
    </ligand>
</feature>
<gene>
    <name evidence="10" type="ORF">IMG5_199900</name>
</gene>
<evidence type="ECO:0000256" key="4">
    <source>
        <dbReference type="ARBA" id="ARBA00022728"/>
    </source>
</evidence>
<sequence>MAERKVLIKYYPPDFNPAKLIKNKRPIDKQDNVRMMLPMTVRCNTCGNYLSIGTKFNMRKETVLNENYLGIRIYRFYLKCTHCYTEITFKTDPKNHDYVLEYGATRNYEASRDNEKAEETLKQLRDNDEEGNAMRFLENRTMDSKRELQILDALDEIRHNSKKTLYLTPEELIKRMVEQQIKNQIYEELDENENLKMQDFKENFVNYSSDDDDN</sequence>
<keyword evidence="3 8" id="KW-0479">Metal-binding</keyword>
<dbReference type="Pfam" id="PF04502">
    <property type="entry name" value="Saf4_Yju2"/>
    <property type="match status" value="1"/>
</dbReference>
<feature type="binding site" evidence="8">
    <location>
        <position position="46"/>
    </location>
    <ligand>
        <name>Zn(2+)</name>
        <dbReference type="ChEBI" id="CHEBI:29105"/>
    </ligand>
</feature>
<evidence type="ECO:0000256" key="8">
    <source>
        <dbReference type="HAMAP-Rule" id="MF_03226"/>
    </source>
</evidence>
<proteinExistence type="inferred from homology"/>
<dbReference type="OrthoDB" id="674963at2759"/>
<organism evidence="10 11">
    <name type="scientific">Ichthyophthirius multifiliis</name>
    <name type="common">White spot disease agent</name>
    <name type="synonym">Ich</name>
    <dbReference type="NCBI Taxonomy" id="5932"/>
    <lineage>
        <taxon>Eukaryota</taxon>
        <taxon>Sar</taxon>
        <taxon>Alveolata</taxon>
        <taxon>Ciliophora</taxon>
        <taxon>Intramacronucleata</taxon>
        <taxon>Oligohymenophorea</taxon>
        <taxon>Hymenostomatida</taxon>
        <taxon>Ophryoglenina</taxon>
        <taxon>Ichthyophthirius</taxon>
    </lineage>
</organism>
<keyword evidence="7 8" id="KW-0539">Nucleus</keyword>
<dbReference type="GO" id="GO:0071006">
    <property type="term" value="C:U2-type catalytic step 1 spliceosome"/>
    <property type="evidence" value="ECO:0007669"/>
    <property type="project" value="UniProtKB-UniRule"/>
</dbReference>
<dbReference type="GeneID" id="14903281"/>
<keyword evidence="5 8" id="KW-0862">Zinc</keyword>
<evidence type="ECO:0000313" key="11">
    <source>
        <dbReference type="Proteomes" id="UP000008983"/>
    </source>
</evidence>
<evidence type="ECO:0000256" key="5">
    <source>
        <dbReference type="ARBA" id="ARBA00022833"/>
    </source>
</evidence>
<comment type="subcellular location">
    <subcellularLocation>
        <location evidence="1 8">Nucleus</location>
    </subcellularLocation>
</comment>
<reference evidence="10 11" key="1">
    <citation type="submission" date="2011-07" db="EMBL/GenBank/DDBJ databases">
        <authorList>
            <person name="Coyne R."/>
            <person name="Brami D."/>
            <person name="Johnson J."/>
            <person name="Hostetler J."/>
            <person name="Hannick L."/>
            <person name="Clark T."/>
            <person name="Cassidy-Hanley D."/>
            <person name="Inman J."/>
        </authorList>
    </citation>
    <scope>NUCLEOTIDE SEQUENCE [LARGE SCALE GENOMIC DNA]</scope>
    <source>
        <strain evidence="10 11">G5</strain>
    </source>
</reference>
<evidence type="ECO:0000256" key="6">
    <source>
        <dbReference type="ARBA" id="ARBA00023187"/>
    </source>
</evidence>
<evidence type="ECO:0000256" key="7">
    <source>
        <dbReference type="ARBA" id="ARBA00023242"/>
    </source>
</evidence>
<dbReference type="HAMAP" id="MF_03226">
    <property type="entry name" value="YJU2"/>
    <property type="match status" value="1"/>
</dbReference>
<comment type="function">
    <text evidence="8">Part of the spliceosome which catalyzes two sequential transesterification reactions, first the excision of the non-coding intron from pre-mRNA and then the ligation of the coding exons to form the mature mRNA. Plays a role in stabilizing the structure of the spliceosome catalytic core and docking of the branch helix into the active site, producing 5'-exon and lariat intron-3'-intermediates.</text>
</comment>
<dbReference type="AlphaFoldDB" id="G0R5Q1"/>
<evidence type="ECO:0000256" key="9">
    <source>
        <dbReference type="SAM" id="Coils"/>
    </source>
</evidence>
<feature type="binding site" evidence="8">
    <location>
        <position position="80"/>
    </location>
    <ligand>
        <name>Zn(2+)</name>
        <dbReference type="ChEBI" id="CHEBI:29105"/>
    </ligand>
</feature>
<dbReference type="FunCoup" id="G0R5Q1">
    <property type="interactions" value="313"/>
</dbReference>